<dbReference type="OrthoDB" id="432447at2759"/>
<accession>A0A507BQI9</accession>
<sequence>MSDEYILLGMENPLLDISAVVDDKFLAKYGLGANDAILAEQKHMGIYEDMTKTFKVEYLAGGAAQNTLRGAQYMMPAKSTVYIGCVGKDDAAQILQREAAKDGLLTDYLVDEATPTGRCAVLITTAHRSLVTDLAAANNYKIAHLKQPQVWARVEKAKYYYIGGYFLTVSPDSALAVAQHAAENGKTFTMNLSAPFIPKFFGQHIDELMPYVDVLFGNESEADAYADAKAIGTHDVAEIALHIAALPKKTGKPRLVVFTQGIHPTVVAFEGKTWTYPIIKFVQGKSIPQSVAGGLYLASVVVQMSGPTYPKDAPDFKF</sequence>
<evidence type="ECO:0000256" key="3">
    <source>
        <dbReference type="ARBA" id="ARBA00010688"/>
    </source>
</evidence>
<keyword evidence="8 11" id="KW-0418">Kinase</keyword>
<dbReference type="STRING" id="1806994.A0A507BQI9"/>
<dbReference type="GO" id="GO:0004001">
    <property type="term" value="F:adenosine kinase activity"/>
    <property type="evidence" value="ECO:0007669"/>
    <property type="project" value="UniProtKB-UniRule"/>
</dbReference>
<comment type="pathway">
    <text evidence="2 11">Purine metabolism; AMP biosynthesis via salvage pathway; AMP from adenosine: step 1/1.</text>
</comment>
<evidence type="ECO:0000256" key="10">
    <source>
        <dbReference type="ARBA" id="ARBA00022842"/>
    </source>
</evidence>
<evidence type="ECO:0000259" key="12">
    <source>
        <dbReference type="Pfam" id="PF00294"/>
    </source>
</evidence>
<evidence type="ECO:0000256" key="5">
    <source>
        <dbReference type="ARBA" id="ARBA00022679"/>
    </source>
</evidence>
<feature type="domain" description="Carbohydrate kinase PfkB" evidence="12">
    <location>
        <begin position="24"/>
        <end position="275"/>
    </location>
</feature>
<keyword evidence="7 11" id="KW-0547">Nucleotide-binding</keyword>
<dbReference type="InterPro" id="IPR001805">
    <property type="entry name" value="Adenokinase"/>
</dbReference>
<dbReference type="EC" id="2.7.1.20" evidence="4 11"/>
<dbReference type="PANTHER" id="PTHR45769">
    <property type="entry name" value="ADENOSINE KINASE"/>
    <property type="match status" value="1"/>
</dbReference>
<dbReference type="InterPro" id="IPR029056">
    <property type="entry name" value="Ribokinase-like"/>
</dbReference>
<evidence type="ECO:0000256" key="6">
    <source>
        <dbReference type="ARBA" id="ARBA00022726"/>
    </source>
</evidence>
<dbReference type="Proteomes" id="UP000319731">
    <property type="component" value="Unassembled WGS sequence"/>
</dbReference>
<reference evidence="13 14" key="1">
    <citation type="journal article" date="2019" name="Sci. Rep.">
        <title>Comparative genomics of chytrid fungi reveal insights into the obligate biotrophic and pathogenic lifestyle of Synchytrium endobioticum.</title>
        <authorList>
            <person name="van de Vossenberg B.T.L.H."/>
            <person name="Warris S."/>
            <person name="Nguyen H.D.T."/>
            <person name="van Gent-Pelzer M.P.E."/>
            <person name="Joly D.L."/>
            <person name="van de Geest H.C."/>
            <person name="Bonants P.J.M."/>
            <person name="Smith D.S."/>
            <person name="Levesque C.A."/>
            <person name="van der Lee T.A.J."/>
        </authorList>
    </citation>
    <scope>NUCLEOTIDE SEQUENCE [LARGE SCALE GENOMIC DNA]</scope>
    <source>
        <strain evidence="13 14">JEL517</strain>
    </source>
</reference>
<dbReference type="PRINTS" id="PR00989">
    <property type="entry name" value="ADENOKINASE"/>
</dbReference>
<keyword evidence="14" id="KW-1185">Reference proteome</keyword>
<evidence type="ECO:0000256" key="8">
    <source>
        <dbReference type="ARBA" id="ARBA00022777"/>
    </source>
</evidence>
<evidence type="ECO:0000256" key="4">
    <source>
        <dbReference type="ARBA" id="ARBA00012119"/>
    </source>
</evidence>
<dbReference type="FunFam" id="3.30.1110.10:FF:000001">
    <property type="entry name" value="Adenosine kinase a"/>
    <property type="match status" value="1"/>
</dbReference>
<dbReference type="SUPFAM" id="SSF53613">
    <property type="entry name" value="Ribokinase-like"/>
    <property type="match status" value="1"/>
</dbReference>
<keyword evidence="6 11" id="KW-0660">Purine salvage</keyword>
<dbReference type="GO" id="GO:0006166">
    <property type="term" value="P:purine ribonucleoside salvage"/>
    <property type="evidence" value="ECO:0007669"/>
    <property type="project" value="UniProtKB-KW"/>
</dbReference>
<evidence type="ECO:0000256" key="9">
    <source>
        <dbReference type="ARBA" id="ARBA00022840"/>
    </source>
</evidence>
<keyword evidence="10 11" id="KW-0460">Magnesium</keyword>
<comment type="caution">
    <text evidence="13">The sequence shown here is derived from an EMBL/GenBank/DDBJ whole genome shotgun (WGS) entry which is preliminary data.</text>
</comment>
<dbReference type="GO" id="GO:0044209">
    <property type="term" value="P:AMP salvage"/>
    <property type="evidence" value="ECO:0007669"/>
    <property type="project" value="UniProtKB-UniRule"/>
</dbReference>
<keyword evidence="9 11" id="KW-0067">ATP-binding</keyword>
<dbReference type="Gene3D" id="3.30.1110.10">
    <property type="match status" value="1"/>
</dbReference>
<dbReference type="GO" id="GO:0006144">
    <property type="term" value="P:purine nucleobase metabolic process"/>
    <property type="evidence" value="ECO:0007669"/>
    <property type="project" value="TreeGrafter"/>
</dbReference>
<name>A0A507BQI9_9FUNG</name>
<evidence type="ECO:0000256" key="2">
    <source>
        <dbReference type="ARBA" id="ARBA00004801"/>
    </source>
</evidence>
<evidence type="ECO:0000256" key="1">
    <source>
        <dbReference type="ARBA" id="ARBA00001946"/>
    </source>
</evidence>
<dbReference type="Pfam" id="PF00294">
    <property type="entry name" value="PfkB"/>
    <property type="match status" value="1"/>
</dbReference>
<dbReference type="GO" id="GO:0005634">
    <property type="term" value="C:nucleus"/>
    <property type="evidence" value="ECO:0007669"/>
    <property type="project" value="TreeGrafter"/>
</dbReference>
<comment type="similarity">
    <text evidence="3 11">Belongs to the carbohydrate kinase PfkB family.</text>
</comment>
<gene>
    <name evidence="13" type="primary">ADO1</name>
    <name evidence="13" type="ORF">SmJEL517_g06247</name>
</gene>
<dbReference type="CDD" id="cd01168">
    <property type="entry name" value="adenosine_kinase"/>
    <property type="match status" value="1"/>
</dbReference>
<dbReference type="UniPathway" id="UPA00588">
    <property type="reaction ID" value="UER00659"/>
</dbReference>
<comment type="function">
    <text evidence="11">ATP dependent phosphorylation of adenosine and other related nucleoside analogs to monophosphate derivatives.</text>
</comment>
<comment type="catalytic activity">
    <reaction evidence="11">
        <text>adenosine + ATP = AMP + ADP + H(+)</text>
        <dbReference type="Rhea" id="RHEA:20824"/>
        <dbReference type="ChEBI" id="CHEBI:15378"/>
        <dbReference type="ChEBI" id="CHEBI:16335"/>
        <dbReference type="ChEBI" id="CHEBI:30616"/>
        <dbReference type="ChEBI" id="CHEBI:456215"/>
        <dbReference type="ChEBI" id="CHEBI:456216"/>
        <dbReference type="EC" id="2.7.1.20"/>
    </reaction>
</comment>
<organism evidence="13 14">
    <name type="scientific">Synchytrium microbalum</name>
    <dbReference type="NCBI Taxonomy" id="1806994"/>
    <lineage>
        <taxon>Eukaryota</taxon>
        <taxon>Fungi</taxon>
        <taxon>Fungi incertae sedis</taxon>
        <taxon>Chytridiomycota</taxon>
        <taxon>Chytridiomycota incertae sedis</taxon>
        <taxon>Chytridiomycetes</taxon>
        <taxon>Synchytriales</taxon>
        <taxon>Synchytriaceae</taxon>
        <taxon>Synchytrium</taxon>
    </lineage>
</organism>
<dbReference type="AlphaFoldDB" id="A0A507BQI9"/>
<dbReference type="GO" id="GO:0005829">
    <property type="term" value="C:cytosol"/>
    <property type="evidence" value="ECO:0007669"/>
    <property type="project" value="TreeGrafter"/>
</dbReference>
<evidence type="ECO:0000313" key="14">
    <source>
        <dbReference type="Proteomes" id="UP000319731"/>
    </source>
</evidence>
<dbReference type="PANTHER" id="PTHR45769:SF3">
    <property type="entry name" value="ADENOSINE KINASE"/>
    <property type="match status" value="1"/>
</dbReference>
<evidence type="ECO:0000313" key="13">
    <source>
        <dbReference type="EMBL" id="TPX30112.1"/>
    </source>
</evidence>
<evidence type="ECO:0000256" key="11">
    <source>
        <dbReference type="RuleBase" id="RU368116"/>
    </source>
</evidence>
<keyword evidence="5 11" id="KW-0808">Transferase</keyword>
<dbReference type="InterPro" id="IPR011611">
    <property type="entry name" value="PfkB_dom"/>
</dbReference>
<dbReference type="Gene3D" id="3.40.1190.20">
    <property type="match status" value="1"/>
</dbReference>
<dbReference type="RefSeq" id="XP_031021850.1">
    <property type="nucleotide sequence ID" value="XM_031172173.1"/>
</dbReference>
<dbReference type="EMBL" id="QEAO01000097">
    <property type="protein sequence ID" value="TPX30112.1"/>
    <property type="molecule type" value="Genomic_DNA"/>
</dbReference>
<dbReference type="GO" id="GO:0005524">
    <property type="term" value="F:ATP binding"/>
    <property type="evidence" value="ECO:0007669"/>
    <property type="project" value="UniProtKB-UniRule"/>
</dbReference>
<protein>
    <recommendedName>
        <fullName evidence="4 11">Adenosine kinase</fullName>
        <shortName evidence="11">AK</shortName>
        <ecNumber evidence="4 11">2.7.1.20</ecNumber>
    </recommendedName>
    <alternativeName>
        <fullName evidence="11">Adenosine 5'-phosphotransferase</fullName>
    </alternativeName>
</protein>
<proteinExistence type="inferred from homology"/>
<dbReference type="GeneID" id="42007470"/>
<evidence type="ECO:0000256" key="7">
    <source>
        <dbReference type="ARBA" id="ARBA00022741"/>
    </source>
</evidence>
<comment type="cofactor">
    <cofactor evidence="1 11">
        <name>Mg(2+)</name>
        <dbReference type="ChEBI" id="CHEBI:18420"/>
    </cofactor>
</comment>